<keyword evidence="3" id="KW-1185">Reference proteome</keyword>
<dbReference type="InterPro" id="IPR057238">
    <property type="entry name" value="DUF7916"/>
</dbReference>
<dbReference type="OrthoDB" id="5581965at2"/>
<reference evidence="2 3" key="1">
    <citation type="submission" date="2016-11" db="EMBL/GenBank/DDBJ databases">
        <authorList>
            <person name="Jaros S."/>
            <person name="Januszkiewicz K."/>
            <person name="Wedrychowicz H."/>
        </authorList>
    </citation>
    <scope>NUCLEOTIDE SEQUENCE [LARGE SCALE GENOMIC DNA]</scope>
    <source>
        <strain evidence="2 3">DSM 21864</strain>
    </source>
</reference>
<evidence type="ECO:0000313" key="2">
    <source>
        <dbReference type="EMBL" id="SHI94170.1"/>
    </source>
</evidence>
<accession>A0A1M6F916</accession>
<dbReference type="Proteomes" id="UP000184080">
    <property type="component" value="Unassembled WGS sequence"/>
</dbReference>
<dbReference type="STRING" id="1121298.SAMN05444401_1849"/>
<dbReference type="Pfam" id="PF25509">
    <property type="entry name" value="DUF7916"/>
    <property type="match status" value="1"/>
</dbReference>
<dbReference type="RefSeq" id="WP_073005731.1">
    <property type="nucleotide sequence ID" value="NZ_FQZO01000002.1"/>
</dbReference>
<gene>
    <name evidence="2" type="ORF">SAMN05444401_1849</name>
</gene>
<protein>
    <recommendedName>
        <fullName evidence="1">DUF7916 domain-containing protein</fullName>
    </recommendedName>
</protein>
<dbReference type="InterPro" id="IPR011060">
    <property type="entry name" value="RibuloseP-bd_barrel"/>
</dbReference>
<evidence type="ECO:0000313" key="3">
    <source>
        <dbReference type="Proteomes" id="UP000184080"/>
    </source>
</evidence>
<name>A0A1M6F916_9CLOT</name>
<dbReference type="AlphaFoldDB" id="A0A1M6F916"/>
<feature type="domain" description="DUF7916" evidence="1">
    <location>
        <begin position="6"/>
        <end position="306"/>
    </location>
</feature>
<dbReference type="SUPFAM" id="SSF51366">
    <property type="entry name" value="Ribulose-phoshate binding barrel"/>
    <property type="match status" value="1"/>
</dbReference>
<proteinExistence type="predicted"/>
<dbReference type="EMBL" id="FQZO01000002">
    <property type="protein sequence ID" value="SHI94170.1"/>
    <property type="molecule type" value="Genomic_DNA"/>
</dbReference>
<sequence>MVKRFLSSTSSELNKFNKEELLESIAASEGRVIVAETVGVVQPLLYPISNAETVAAFGADMIILNVFDVDNPVVHGYEHVDKKDIINEIKRLTGRIVGINLEPVDEEGDTLGEIEKLPKGRLGTIENAEKAAQMGINFIVLTGNPGTGVSNKAIEKSLENMKKAVGSKVMIIAGKMHAAGSYKEAAQNIITKADIEAFVKAGADVILMPAPGTVPGITMEYIRELVDYSHNLGALTLTAIGTSQEGADEDTIKQIALMCKMTGTDMHHLGDAGYLGIAAPENILAYSIAVRGRRHTYSRMAASINR</sequence>
<evidence type="ECO:0000259" key="1">
    <source>
        <dbReference type="Pfam" id="PF25509"/>
    </source>
</evidence>
<organism evidence="2 3">
    <name type="scientific">Clostridium amylolyticum</name>
    <dbReference type="NCBI Taxonomy" id="1121298"/>
    <lineage>
        <taxon>Bacteria</taxon>
        <taxon>Bacillati</taxon>
        <taxon>Bacillota</taxon>
        <taxon>Clostridia</taxon>
        <taxon>Eubacteriales</taxon>
        <taxon>Clostridiaceae</taxon>
        <taxon>Clostridium</taxon>
    </lineage>
</organism>